<comment type="cofactor">
    <cofactor evidence="1 4 5">
        <name>pyridoxal 5'-phosphate</name>
        <dbReference type="ChEBI" id="CHEBI:597326"/>
    </cofactor>
</comment>
<dbReference type="GO" id="GO:0009252">
    <property type="term" value="P:peptidoglycan biosynthetic process"/>
    <property type="evidence" value="ECO:0007669"/>
    <property type="project" value="TreeGrafter"/>
</dbReference>
<comment type="similarity">
    <text evidence="4">Belongs to the alanine racemase family.</text>
</comment>
<dbReference type="Proteomes" id="UP000824164">
    <property type="component" value="Unassembled WGS sequence"/>
</dbReference>
<dbReference type="InterPro" id="IPR001608">
    <property type="entry name" value="Ala_racemase_N"/>
</dbReference>
<evidence type="ECO:0000256" key="4">
    <source>
        <dbReference type="HAMAP-Rule" id="MF_01201"/>
    </source>
</evidence>
<dbReference type="HAMAP" id="MF_01201">
    <property type="entry name" value="Ala_racemase"/>
    <property type="match status" value="1"/>
</dbReference>
<keyword evidence="2 4" id="KW-0663">Pyridoxal phosphate</keyword>
<dbReference type="Gene3D" id="2.40.37.10">
    <property type="entry name" value="Lyase, Ornithine Decarboxylase, Chain A, domain 1"/>
    <property type="match status" value="1"/>
</dbReference>
<feature type="active site" description="Proton acceptor; specific for L-alanine" evidence="4">
    <location>
        <position position="272"/>
    </location>
</feature>
<feature type="domain" description="Alanine racemase C-terminal" evidence="7">
    <location>
        <begin position="251"/>
        <end position="379"/>
    </location>
</feature>
<dbReference type="NCBIfam" id="TIGR00492">
    <property type="entry name" value="alr"/>
    <property type="match status" value="1"/>
</dbReference>
<dbReference type="InterPro" id="IPR000821">
    <property type="entry name" value="Ala_racemase"/>
</dbReference>
<proteinExistence type="inferred from homology"/>
<dbReference type="GO" id="GO:0005829">
    <property type="term" value="C:cytosol"/>
    <property type="evidence" value="ECO:0007669"/>
    <property type="project" value="TreeGrafter"/>
</dbReference>
<feature type="binding site" evidence="4 6">
    <location>
        <position position="141"/>
    </location>
    <ligand>
        <name>substrate</name>
    </ligand>
</feature>
<dbReference type="InterPro" id="IPR011079">
    <property type="entry name" value="Ala_racemase_C"/>
</dbReference>
<name>A0A9D1KWY1_9FIRM</name>
<dbReference type="InterPro" id="IPR009006">
    <property type="entry name" value="Ala_racemase/Decarboxylase_C"/>
</dbReference>
<dbReference type="SMART" id="SM01005">
    <property type="entry name" value="Ala_racemase_C"/>
    <property type="match status" value="1"/>
</dbReference>
<dbReference type="AlphaFoldDB" id="A0A9D1KWY1"/>
<sequence>MNQKEEGSLYRICACIDLDALRQNIKNIRSKLTVQTKLMCVIKTDAYGHGAVTVAETMQDSGADWFAVAAADEGIELRKAGIKKPILVLGYTCKEQYDTMIANHIVPTIFTLQMAKDFNAAAQKAGKQIDIHIALDTGMSRIGFLPDDGSMDAIEEISHLPYLNIQGVFTHFACADMADKTHMNGQIRVFGQMLEEMHKRHITPALCHCANSAAIMERPEVQMDMVRAGIIQYGLYPSDEVDPALLSLQPVMSLWSHVAYIKELPAGVGVSYGATYVTSKPTKVATIPVGYGDGYPRSLSNKGYVLIRGQKAPIIGRVCMDQMMVDITGLKGIQERDLVCLMGRDGDENISAEELADMAGSFNYEFVCDVGRRVPRVYIKEGKQVKVVNYLID</sequence>
<keyword evidence="3 4" id="KW-0413">Isomerase</keyword>
<comment type="pathway">
    <text evidence="4">Amino-acid biosynthesis; D-alanine biosynthesis; D-alanine from L-alanine: step 1/1.</text>
</comment>
<dbReference type="Gene3D" id="3.20.20.10">
    <property type="entry name" value="Alanine racemase"/>
    <property type="match status" value="1"/>
</dbReference>
<gene>
    <name evidence="8" type="ORF">IAB63_03415</name>
</gene>
<dbReference type="GO" id="GO:0008784">
    <property type="term" value="F:alanine racemase activity"/>
    <property type="evidence" value="ECO:0007669"/>
    <property type="project" value="UniProtKB-UniRule"/>
</dbReference>
<comment type="caution">
    <text evidence="8">The sequence shown here is derived from an EMBL/GenBank/DDBJ whole genome shotgun (WGS) entry which is preliminary data.</text>
</comment>
<dbReference type="PANTHER" id="PTHR30511">
    <property type="entry name" value="ALANINE RACEMASE"/>
    <property type="match status" value="1"/>
</dbReference>
<organism evidence="8 9">
    <name type="scientific">Candidatus Onthocola gallistercoris</name>
    <dbReference type="NCBI Taxonomy" id="2840876"/>
    <lineage>
        <taxon>Bacteria</taxon>
        <taxon>Bacillati</taxon>
        <taxon>Bacillota</taxon>
        <taxon>Bacilli</taxon>
        <taxon>Candidatus Onthocola</taxon>
    </lineage>
</organism>
<evidence type="ECO:0000259" key="7">
    <source>
        <dbReference type="SMART" id="SM01005"/>
    </source>
</evidence>
<dbReference type="Pfam" id="PF00842">
    <property type="entry name" value="Ala_racemase_C"/>
    <property type="match status" value="1"/>
</dbReference>
<reference evidence="8" key="2">
    <citation type="journal article" date="2021" name="PeerJ">
        <title>Extensive microbial diversity within the chicken gut microbiome revealed by metagenomics and culture.</title>
        <authorList>
            <person name="Gilroy R."/>
            <person name="Ravi A."/>
            <person name="Getino M."/>
            <person name="Pursley I."/>
            <person name="Horton D.L."/>
            <person name="Alikhan N.F."/>
            <person name="Baker D."/>
            <person name="Gharbi K."/>
            <person name="Hall N."/>
            <person name="Watson M."/>
            <person name="Adriaenssens E.M."/>
            <person name="Foster-Nyarko E."/>
            <person name="Jarju S."/>
            <person name="Secka A."/>
            <person name="Antonio M."/>
            <person name="Oren A."/>
            <person name="Chaudhuri R.R."/>
            <person name="La Ragione R."/>
            <person name="Hildebrand F."/>
            <person name="Pallen M.J."/>
        </authorList>
    </citation>
    <scope>NUCLEOTIDE SEQUENCE</scope>
    <source>
        <strain evidence="8">CHK187-14744</strain>
    </source>
</reference>
<dbReference type="GO" id="GO:0030632">
    <property type="term" value="P:D-alanine biosynthetic process"/>
    <property type="evidence" value="ECO:0007669"/>
    <property type="project" value="UniProtKB-UniRule"/>
</dbReference>
<protein>
    <recommendedName>
        <fullName evidence="4">Alanine racemase</fullName>
        <ecNumber evidence="4">5.1.1.1</ecNumber>
    </recommendedName>
</protein>
<accession>A0A9D1KWY1</accession>
<evidence type="ECO:0000256" key="6">
    <source>
        <dbReference type="PIRSR" id="PIRSR600821-52"/>
    </source>
</evidence>
<dbReference type="EC" id="5.1.1.1" evidence="4"/>
<comment type="function">
    <text evidence="4">Catalyzes the interconversion of L-alanine and D-alanine. May also act on other amino acids.</text>
</comment>
<dbReference type="PRINTS" id="PR00992">
    <property type="entry name" value="ALARACEMASE"/>
</dbReference>
<evidence type="ECO:0000313" key="9">
    <source>
        <dbReference type="Proteomes" id="UP000824164"/>
    </source>
</evidence>
<evidence type="ECO:0000313" key="8">
    <source>
        <dbReference type="EMBL" id="HIU02284.1"/>
    </source>
</evidence>
<dbReference type="SUPFAM" id="SSF50621">
    <property type="entry name" value="Alanine racemase C-terminal domain-like"/>
    <property type="match status" value="1"/>
</dbReference>
<evidence type="ECO:0000256" key="1">
    <source>
        <dbReference type="ARBA" id="ARBA00001933"/>
    </source>
</evidence>
<dbReference type="EMBL" id="DVLT01000024">
    <property type="protein sequence ID" value="HIU02284.1"/>
    <property type="molecule type" value="Genomic_DNA"/>
</dbReference>
<dbReference type="CDD" id="cd00430">
    <property type="entry name" value="PLPDE_III_AR"/>
    <property type="match status" value="1"/>
</dbReference>
<dbReference type="SUPFAM" id="SSF51419">
    <property type="entry name" value="PLP-binding barrel"/>
    <property type="match status" value="1"/>
</dbReference>
<dbReference type="GO" id="GO:0030170">
    <property type="term" value="F:pyridoxal phosphate binding"/>
    <property type="evidence" value="ECO:0007669"/>
    <property type="project" value="UniProtKB-UniRule"/>
</dbReference>
<feature type="binding site" evidence="4 6">
    <location>
        <position position="320"/>
    </location>
    <ligand>
        <name>substrate</name>
    </ligand>
</feature>
<feature type="active site" description="Proton acceptor; specific for D-alanine" evidence="4">
    <location>
        <position position="43"/>
    </location>
</feature>
<dbReference type="Pfam" id="PF01168">
    <property type="entry name" value="Ala_racemase_N"/>
    <property type="match status" value="1"/>
</dbReference>
<dbReference type="InterPro" id="IPR029066">
    <property type="entry name" value="PLP-binding_barrel"/>
</dbReference>
<dbReference type="FunFam" id="3.20.20.10:FF:000002">
    <property type="entry name" value="Alanine racemase"/>
    <property type="match status" value="1"/>
</dbReference>
<feature type="modified residue" description="N6-(pyridoxal phosphate)lysine" evidence="4 5">
    <location>
        <position position="43"/>
    </location>
</feature>
<evidence type="ECO:0000256" key="2">
    <source>
        <dbReference type="ARBA" id="ARBA00022898"/>
    </source>
</evidence>
<reference evidence="8" key="1">
    <citation type="submission" date="2020-10" db="EMBL/GenBank/DDBJ databases">
        <authorList>
            <person name="Gilroy R."/>
        </authorList>
    </citation>
    <scope>NUCLEOTIDE SEQUENCE</scope>
    <source>
        <strain evidence="8">CHK187-14744</strain>
    </source>
</reference>
<evidence type="ECO:0000256" key="5">
    <source>
        <dbReference type="PIRSR" id="PIRSR600821-50"/>
    </source>
</evidence>
<dbReference type="PANTHER" id="PTHR30511:SF0">
    <property type="entry name" value="ALANINE RACEMASE, CATABOLIC-RELATED"/>
    <property type="match status" value="1"/>
</dbReference>
<comment type="catalytic activity">
    <reaction evidence="4">
        <text>L-alanine = D-alanine</text>
        <dbReference type="Rhea" id="RHEA:20249"/>
        <dbReference type="ChEBI" id="CHEBI:57416"/>
        <dbReference type="ChEBI" id="CHEBI:57972"/>
        <dbReference type="EC" id="5.1.1.1"/>
    </reaction>
</comment>
<evidence type="ECO:0000256" key="3">
    <source>
        <dbReference type="ARBA" id="ARBA00023235"/>
    </source>
</evidence>